<name>A0AAD3XN30_NEPGR</name>
<proteinExistence type="predicted"/>
<comment type="caution">
    <text evidence="1">The sequence shown here is derived from an EMBL/GenBank/DDBJ whole genome shotgun (WGS) entry which is preliminary data.</text>
</comment>
<dbReference type="AlphaFoldDB" id="A0AAD3XN30"/>
<evidence type="ECO:0000313" key="1">
    <source>
        <dbReference type="EMBL" id="GMH10588.1"/>
    </source>
</evidence>
<reference evidence="1" key="1">
    <citation type="submission" date="2023-05" db="EMBL/GenBank/DDBJ databases">
        <title>Nepenthes gracilis genome sequencing.</title>
        <authorList>
            <person name="Fukushima K."/>
        </authorList>
    </citation>
    <scope>NUCLEOTIDE SEQUENCE</scope>
    <source>
        <strain evidence="1">SING2019-196</strain>
    </source>
</reference>
<dbReference type="Proteomes" id="UP001279734">
    <property type="component" value="Unassembled WGS sequence"/>
</dbReference>
<keyword evidence="2" id="KW-1185">Reference proteome</keyword>
<dbReference type="EMBL" id="BSYO01000010">
    <property type="protein sequence ID" value="GMH10588.1"/>
    <property type="molecule type" value="Genomic_DNA"/>
</dbReference>
<organism evidence="1 2">
    <name type="scientific">Nepenthes gracilis</name>
    <name type="common">Slender pitcher plant</name>
    <dbReference type="NCBI Taxonomy" id="150966"/>
    <lineage>
        <taxon>Eukaryota</taxon>
        <taxon>Viridiplantae</taxon>
        <taxon>Streptophyta</taxon>
        <taxon>Embryophyta</taxon>
        <taxon>Tracheophyta</taxon>
        <taxon>Spermatophyta</taxon>
        <taxon>Magnoliopsida</taxon>
        <taxon>eudicotyledons</taxon>
        <taxon>Gunneridae</taxon>
        <taxon>Pentapetalae</taxon>
        <taxon>Caryophyllales</taxon>
        <taxon>Nepenthaceae</taxon>
        <taxon>Nepenthes</taxon>
    </lineage>
</organism>
<evidence type="ECO:0000313" key="2">
    <source>
        <dbReference type="Proteomes" id="UP001279734"/>
    </source>
</evidence>
<gene>
    <name evidence="1" type="ORF">Nepgr_012429</name>
</gene>
<accession>A0AAD3XN30</accession>
<sequence>MEIPAGASRREVLINGQASTVLRKIPSLLQTDPSMVRTTGSKQPFTASELISAKPHLLPESTKTSST</sequence>
<protein>
    <submittedName>
        <fullName evidence="1">Uncharacterized protein</fullName>
    </submittedName>
</protein>